<protein>
    <submittedName>
        <fullName evidence="1">Uncharacterized protein</fullName>
    </submittedName>
</protein>
<feature type="non-terminal residue" evidence="1">
    <location>
        <position position="80"/>
    </location>
</feature>
<dbReference type="OrthoDB" id="3266451at2759"/>
<dbReference type="EMBL" id="ML182462">
    <property type="protein sequence ID" value="THU75287.1"/>
    <property type="molecule type" value="Genomic_DNA"/>
</dbReference>
<gene>
    <name evidence="1" type="ORF">K435DRAFT_619767</name>
</gene>
<dbReference type="Proteomes" id="UP000297245">
    <property type="component" value="Unassembled WGS sequence"/>
</dbReference>
<feature type="non-terminal residue" evidence="1">
    <location>
        <position position="1"/>
    </location>
</feature>
<organism evidence="1 2">
    <name type="scientific">Dendrothele bispora (strain CBS 962.96)</name>
    <dbReference type="NCBI Taxonomy" id="1314807"/>
    <lineage>
        <taxon>Eukaryota</taxon>
        <taxon>Fungi</taxon>
        <taxon>Dikarya</taxon>
        <taxon>Basidiomycota</taxon>
        <taxon>Agaricomycotina</taxon>
        <taxon>Agaricomycetes</taxon>
        <taxon>Agaricomycetidae</taxon>
        <taxon>Agaricales</taxon>
        <taxon>Agaricales incertae sedis</taxon>
        <taxon>Dendrothele</taxon>
    </lineage>
</organism>
<dbReference type="AlphaFoldDB" id="A0A4S8KIN2"/>
<proteinExistence type="predicted"/>
<dbReference type="Gene3D" id="1.20.1280.50">
    <property type="match status" value="1"/>
</dbReference>
<accession>A0A4S8KIN2</accession>
<keyword evidence="2" id="KW-1185">Reference proteome</keyword>
<reference evidence="1 2" key="1">
    <citation type="journal article" date="2019" name="Nat. Ecol. Evol.">
        <title>Megaphylogeny resolves global patterns of mushroom evolution.</title>
        <authorList>
            <person name="Varga T."/>
            <person name="Krizsan K."/>
            <person name="Foldi C."/>
            <person name="Dima B."/>
            <person name="Sanchez-Garcia M."/>
            <person name="Sanchez-Ramirez S."/>
            <person name="Szollosi G.J."/>
            <person name="Szarkandi J.G."/>
            <person name="Papp V."/>
            <person name="Albert L."/>
            <person name="Andreopoulos W."/>
            <person name="Angelini C."/>
            <person name="Antonin V."/>
            <person name="Barry K.W."/>
            <person name="Bougher N.L."/>
            <person name="Buchanan P."/>
            <person name="Buyck B."/>
            <person name="Bense V."/>
            <person name="Catcheside P."/>
            <person name="Chovatia M."/>
            <person name="Cooper J."/>
            <person name="Damon W."/>
            <person name="Desjardin D."/>
            <person name="Finy P."/>
            <person name="Geml J."/>
            <person name="Haridas S."/>
            <person name="Hughes K."/>
            <person name="Justo A."/>
            <person name="Karasinski D."/>
            <person name="Kautmanova I."/>
            <person name="Kiss B."/>
            <person name="Kocsube S."/>
            <person name="Kotiranta H."/>
            <person name="LaButti K.M."/>
            <person name="Lechner B.E."/>
            <person name="Liimatainen K."/>
            <person name="Lipzen A."/>
            <person name="Lukacs Z."/>
            <person name="Mihaltcheva S."/>
            <person name="Morgado L.N."/>
            <person name="Niskanen T."/>
            <person name="Noordeloos M.E."/>
            <person name="Ohm R.A."/>
            <person name="Ortiz-Santana B."/>
            <person name="Ovrebo C."/>
            <person name="Racz N."/>
            <person name="Riley R."/>
            <person name="Savchenko A."/>
            <person name="Shiryaev A."/>
            <person name="Soop K."/>
            <person name="Spirin V."/>
            <person name="Szebenyi C."/>
            <person name="Tomsovsky M."/>
            <person name="Tulloss R.E."/>
            <person name="Uehling J."/>
            <person name="Grigoriev I.V."/>
            <person name="Vagvolgyi C."/>
            <person name="Papp T."/>
            <person name="Martin F.M."/>
            <person name="Miettinen O."/>
            <person name="Hibbett D.S."/>
            <person name="Nagy L.G."/>
        </authorList>
    </citation>
    <scope>NUCLEOTIDE SEQUENCE [LARGE SCALE GENOMIC DNA]</scope>
    <source>
        <strain evidence="1 2">CBS 962.96</strain>
    </source>
</reference>
<sequence>LETAISVLKYKRARLEGHITTCRSLLSPVRRLPWEILTLVFLFLCGEPRWGDASLIPPAFQLSQVCASWRELALNTPTIW</sequence>
<name>A0A4S8KIN2_DENBC</name>
<evidence type="ECO:0000313" key="1">
    <source>
        <dbReference type="EMBL" id="THU75287.1"/>
    </source>
</evidence>
<evidence type="ECO:0000313" key="2">
    <source>
        <dbReference type="Proteomes" id="UP000297245"/>
    </source>
</evidence>